<evidence type="ECO:0000313" key="7">
    <source>
        <dbReference type="Proteomes" id="UP000196581"/>
    </source>
</evidence>
<protein>
    <submittedName>
        <fullName evidence="6">Putative esterase</fullName>
    </submittedName>
</protein>
<dbReference type="PANTHER" id="PTHR48081">
    <property type="entry name" value="AB HYDROLASE SUPERFAMILY PROTEIN C4A8.06C"/>
    <property type="match status" value="1"/>
</dbReference>
<dbReference type="Proteomes" id="UP000196581">
    <property type="component" value="Unassembled WGS sequence"/>
</dbReference>
<dbReference type="GO" id="GO:0016787">
    <property type="term" value="F:hydrolase activity"/>
    <property type="evidence" value="ECO:0007669"/>
    <property type="project" value="UniProtKB-KW"/>
</dbReference>
<evidence type="ECO:0000256" key="2">
    <source>
        <dbReference type="ARBA" id="ARBA00022801"/>
    </source>
</evidence>
<dbReference type="InterPro" id="IPR050300">
    <property type="entry name" value="GDXG_lipolytic_enzyme"/>
</dbReference>
<organism evidence="6 7">
    <name type="scientific">Brevibacterium yomogidense</name>
    <dbReference type="NCBI Taxonomy" id="946573"/>
    <lineage>
        <taxon>Bacteria</taxon>
        <taxon>Bacillati</taxon>
        <taxon>Actinomycetota</taxon>
        <taxon>Actinomycetes</taxon>
        <taxon>Micrococcales</taxon>
        <taxon>Brevibacteriaceae</taxon>
        <taxon>Brevibacterium</taxon>
    </lineage>
</organism>
<proteinExistence type="inferred from homology"/>
<dbReference type="Gene3D" id="3.40.50.1820">
    <property type="entry name" value="alpha/beta hydrolase"/>
    <property type="match status" value="1"/>
</dbReference>
<feature type="active site" evidence="3">
    <location>
        <position position="156"/>
    </location>
</feature>
<dbReference type="InterPro" id="IPR013094">
    <property type="entry name" value="AB_hydrolase_3"/>
</dbReference>
<reference evidence="7" key="1">
    <citation type="submission" date="2017-02" db="EMBL/GenBank/DDBJ databases">
        <authorList>
            <person name="Dridi B."/>
        </authorList>
    </citation>
    <scope>NUCLEOTIDE SEQUENCE [LARGE SCALE GENOMIC DNA]</scope>
    <source>
        <strain evidence="7">B Co 03.10</strain>
    </source>
</reference>
<evidence type="ECO:0000256" key="4">
    <source>
        <dbReference type="SAM" id="MobiDB-lite"/>
    </source>
</evidence>
<sequence length="336" mass="36218">MRVTLPEALIPLVLRARNANRPFVTEQGAHDRIRERFLRPVQYGPPARLEGVRVDRRLSDPTEWPVYDVRPVGSARPEAASSSVVVYVHGGGWVNEITGPHWKLIARIARETGQRVVVPIHPLVPLGTARDVRDGVVDLVRREEGSGCAVRMAGDSSGGQIVLSAVLALRDDGRVLPSTVLLSPALDLTWSNPLIDEVQPGDPWLGRPGGRVLAEAWRGDDSLEDPAVSPLFGDMAGVGPLTILSGTHDVLNPDAHVLGEKAQAAGVQVTLHEAEGQLHVFALLPTEVGDQGARRIIEALRPDQRGPGRRGPCRRGPCRRGPSQRGPGQRGPDQTS</sequence>
<feature type="compositionally biased region" description="Basic residues" evidence="4">
    <location>
        <begin position="307"/>
        <end position="318"/>
    </location>
</feature>
<feature type="domain" description="Alpha/beta hydrolase fold-3" evidence="5">
    <location>
        <begin position="85"/>
        <end position="282"/>
    </location>
</feature>
<dbReference type="PANTHER" id="PTHR48081:SF8">
    <property type="entry name" value="ALPHA_BETA HYDROLASE FOLD-3 DOMAIN-CONTAINING PROTEIN-RELATED"/>
    <property type="match status" value="1"/>
</dbReference>
<dbReference type="Pfam" id="PF07859">
    <property type="entry name" value="Abhydrolase_3"/>
    <property type="match status" value="1"/>
</dbReference>
<evidence type="ECO:0000313" key="6">
    <source>
        <dbReference type="EMBL" id="SLM92832.1"/>
    </source>
</evidence>
<evidence type="ECO:0000259" key="5">
    <source>
        <dbReference type="Pfam" id="PF07859"/>
    </source>
</evidence>
<feature type="region of interest" description="Disordered" evidence="4">
    <location>
        <begin position="300"/>
        <end position="336"/>
    </location>
</feature>
<dbReference type="SUPFAM" id="SSF53474">
    <property type="entry name" value="alpha/beta-Hydrolases"/>
    <property type="match status" value="1"/>
</dbReference>
<dbReference type="PROSITE" id="PS01174">
    <property type="entry name" value="LIPASE_GDXG_SER"/>
    <property type="match status" value="1"/>
</dbReference>
<dbReference type="EMBL" id="FWFF01000003">
    <property type="protein sequence ID" value="SLM92832.1"/>
    <property type="molecule type" value="Genomic_DNA"/>
</dbReference>
<gene>
    <name evidence="6" type="ORF">FM105_03345</name>
</gene>
<evidence type="ECO:0000256" key="1">
    <source>
        <dbReference type="ARBA" id="ARBA00010515"/>
    </source>
</evidence>
<dbReference type="InterPro" id="IPR029058">
    <property type="entry name" value="AB_hydrolase_fold"/>
</dbReference>
<dbReference type="AlphaFoldDB" id="A0A1X6X2I6"/>
<dbReference type="InterPro" id="IPR033140">
    <property type="entry name" value="Lipase_GDXG_put_SER_AS"/>
</dbReference>
<evidence type="ECO:0000256" key="3">
    <source>
        <dbReference type="PROSITE-ProRule" id="PRU10038"/>
    </source>
</evidence>
<keyword evidence="2" id="KW-0378">Hydrolase</keyword>
<accession>A0A1X6X2I6</accession>
<dbReference type="RefSeq" id="WP_087004714.1">
    <property type="nucleotide sequence ID" value="NZ_FWFF01000003.1"/>
</dbReference>
<comment type="similarity">
    <text evidence="1">Belongs to the 'GDXG' lipolytic enzyme family.</text>
</comment>
<feature type="compositionally biased region" description="Low complexity" evidence="4">
    <location>
        <begin position="319"/>
        <end position="336"/>
    </location>
</feature>
<keyword evidence="7" id="KW-1185">Reference proteome</keyword>
<name>A0A1X6X2I6_9MICO</name>